<dbReference type="AlphaFoldDB" id="A0A1S3ISQ6"/>
<gene>
    <name evidence="5" type="primary">LOC106166990</name>
</gene>
<dbReference type="InParanoid" id="A0A1S3ISQ6"/>
<evidence type="ECO:0000313" key="5">
    <source>
        <dbReference type="RefSeq" id="XP_013401103.1"/>
    </source>
</evidence>
<evidence type="ECO:0000313" key="4">
    <source>
        <dbReference type="Proteomes" id="UP000085678"/>
    </source>
</evidence>
<reference evidence="5" key="1">
    <citation type="submission" date="2025-08" db="UniProtKB">
        <authorList>
            <consortium name="RefSeq"/>
        </authorList>
    </citation>
    <scope>IDENTIFICATION</scope>
    <source>
        <tissue evidence="5">Gonads</tissue>
    </source>
</reference>
<dbReference type="Proteomes" id="UP000085678">
    <property type="component" value="Unplaced"/>
</dbReference>
<dbReference type="OrthoDB" id="1914839at2759"/>
<dbReference type="GeneID" id="106166990"/>
<dbReference type="InterPro" id="IPR050498">
    <property type="entry name" value="Ycf3"/>
</dbReference>
<evidence type="ECO:0000256" key="3">
    <source>
        <dbReference type="SAM" id="MobiDB-lite"/>
    </source>
</evidence>
<dbReference type="Gene3D" id="1.25.40.10">
    <property type="entry name" value="Tetratricopeptide repeat domain"/>
    <property type="match status" value="1"/>
</dbReference>
<keyword evidence="2" id="KW-0802">TPR repeat</keyword>
<dbReference type="Pfam" id="PF13181">
    <property type="entry name" value="TPR_8"/>
    <property type="match status" value="1"/>
</dbReference>
<accession>A0A1S3ISQ6</accession>
<dbReference type="RefSeq" id="XP_013401103.1">
    <property type="nucleotide sequence ID" value="XM_013545649.1"/>
</dbReference>
<feature type="compositionally biased region" description="Polar residues" evidence="3">
    <location>
        <begin position="266"/>
        <end position="283"/>
    </location>
</feature>
<dbReference type="SMART" id="SM00028">
    <property type="entry name" value="TPR"/>
    <property type="match status" value="3"/>
</dbReference>
<name>A0A1S3ISQ6_LINAN</name>
<sequence>MARMPFTNFEDLNKAANFKFKEAMMNERSKRWSKLYELYYSLGWALQQVGEHTKAVKAYTKSINSVSIPKNGCLAGCHSNSCLMTPVHAKRAFAYAKSGDLKNALKDAEKTVVLDSRNPDVYCIRALVRNSRGEEVLALQDVIKALSLNSNHIASLIIRGTLQAPVILSDWPGSEAMAPNKDHEKAIKINPDSQNFLSVTSMEHPDVNRFYDRFLYSLNVPHTVNVINMMPKHREKSKEEPMPHGKGYESPMKFLHHQTEGAKSAGTPTSFRCGSTTSYTSRAAQRRKEPWMGDKLPVAEIPQRKPTPAFY</sequence>
<dbReference type="PANTHER" id="PTHR44858:SF1">
    <property type="entry name" value="UDP-N-ACETYLGLUCOSAMINE--PEPTIDE N-ACETYLGLUCOSAMINYLTRANSFERASE SPINDLY-RELATED"/>
    <property type="match status" value="1"/>
</dbReference>
<dbReference type="PANTHER" id="PTHR44858">
    <property type="entry name" value="TETRATRICOPEPTIDE REPEAT PROTEIN 6"/>
    <property type="match status" value="1"/>
</dbReference>
<evidence type="ECO:0000256" key="2">
    <source>
        <dbReference type="ARBA" id="ARBA00022803"/>
    </source>
</evidence>
<dbReference type="InterPro" id="IPR019734">
    <property type="entry name" value="TPR_rpt"/>
</dbReference>
<dbReference type="GO" id="GO:0046813">
    <property type="term" value="P:receptor-mediated virion attachment to host cell"/>
    <property type="evidence" value="ECO:0007669"/>
    <property type="project" value="TreeGrafter"/>
</dbReference>
<protein>
    <submittedName>
        <fullName evidence="5">Uncharacterized protein LOC106166990</fullName>
    </submittedName>
</protein>
<dbReference type="InterPro" id="IPR011990">
    <property type="entry name" value="TPR-like_helical_dom_sf"/>
</dbReference>
<dbReference type="SUPFAM" id="SSF48452">
    <property type="entry name" value="TPR-like"/>
    <property type="match status" value="1"/>
</dbReference>
<dbReference type="STRING" id="7574.A0A1S3ISQ6"/>
<feature type="region of interest" description="Disordered" evidence="3">
    <location>
        <begin position="258"/>
        <end position="311"/>
    </location>
</feature>
<dbReference type="KEGG" id="lak:106166990"/>
<proteinExistence type="predicted"/>
<organism evidence="4 5">
    <name type="scientific">Lingula anatina</name>
    <name type="common">Brachiopod</name>
    <name type="synonym">Lingula unguis</name>
    <dbReference type="NCBI Taxonomy" id="7574"/>
    <lineage>
        <taxon>Eukaryota</taxon>
        <taxon>Metazoa</taxon>
        <taxon>Spiralia</taxon>
        <taxon>Lophotrochozoa</taxon>
        <taxon>Brachiopoda</taxon>
        <taxon>Linguliformea</taxon>
        <taxon>Lingulata</taxon>
        <taxon>Lingulida</taxon>
        <taxon>Linguloidea</taxon>
        <taxon>Lingulidae</taxon>
        <taxon>Lingula</taxon>
    </lineage>
</organism>
<keyword evidence="4" id="KW-1185">Reference proteome</keyword>
<keyword evidence="1" id="KW-0677">Repeat</keyword>
<evidence type="ECO:0000256" key="1">
    <source>
        <dbReference type="ARBA" id="ARBA00022737"/>
    </source>
</evidence>